<sequence>MRKFVLLPVSLGILVVAYFVTFGLPDQVSRLIGIATEETASADGAAQGREGASQGRIARATSVVMEPLQSSSYALTLRTVGNATSAQRANVTMSETGEVVETFLEANAEVEKGDILLRLDDRTQHLSLDIAQAELDQARDTVERYQALQAGGNLTITGVTLSEAEVALRLAEANVGMAELALEERTVLAPISGRLGLSDVQVGDLVSSGEVIVTIDDSTSLVVEFEVPERSIGLLSVGKTVLVGTPTYAGRVFEGQITAFDSRLDSVTRSVTVKASIDNSDKLLWSGMTFLVRMIEETAPLPSLPATAVTWDRSGAGIWAVEDGRAIRHPVTILYREGDRVWLQTEIPEGTQIVTEGASKLREASPVTDADAPEGPST</sequence>
<dbReference type="AlphaFoldDB" id="A0A1I0WCW8"/>
<organism evidence="5 6">
    <name type="scientific">Poseidonocella pacifica</name>
    <dbReference type="NCBI Taxonomy" id="871651"/>
    <lineage>
        <taxon>Bacteria</taxon>
        <taxon>Pseudomonadati</taxon>
        <taxon>Pseudomonadota</taxon>
        <taxon>Alphaproteobacteria</taxon>
        <taxon>Rhodobacterales</taxon>
        <taxon>Roseobacteraceae</taxon>
        <taxon>Poseidonocella</taxon>
    </lineage>
</organism>
<dbReference type="FunFam" id="2.40.30.170:FF:000010">
    <property type="entry name" value="Efflux RND transporter periplasmic adaptor subunit"/>
    <property type="match status" value="1"/>
</dbReference>
<dbReference type="Pfam" id="PF25954">
    <property type="entry name" value="Beta-barrel_RND_2"/>
    <property type="match status" value="1"/>
</dbReference>
<dbReference type="RefSeq" id="WP_092061960.1">
    <property type="nucleotide sequence ID" value="NZ_FOJU01000002.1"/>
</dbReference>
<dbReference type="Gene3D" id="2.40.30.170">
    <property type="match status" value="1"/>
</dbReference>
<evidence type="ECO:0000259" key="4">
    <source>
        <dbReference type="Pfam" id="PF25954"/>
    </source>
</evidence>
<dbReference type="EMBL" id="FOJU01000002">
    <property type="protein sequence ID" value="SFA86481.1"/>
    <property type="molecule type" value="Genomic_DNA"/>
</dbReference>
<feature type="domain" description="Multidrug resistance protein MdtA-like barrel-sandwich hybrid" evidence="3">
    <location>
        <begin position="89"/>
        <end position="210"/>
    </location>
</feature>
<protein>
    <submittedName>
        <fullName evidence="5">RND family efflux transporter, MFP subunit</fullName>
    </submittedName>
</protein>
<dbReference type="STRING" id="871651.SAMN05421688_1286"/>
<feature type="region of interest" description="Disordered" evidence="2">
    <location>
        <begin position="354"/>
        <end position="378"/>
    </location>
</feature>
<dbReference type="GO" id="GO:0015562">
    <property type="term" value="F:efflux transmembrane transporter activity"/>
    <property type="evidence" value="ECO:0007669"/>
    <property type="project" value="TreeGrafter"/>
</dbReference>
<dbReference type="InterPro" id="IPR058625">
    <property type="entry name" value="MdtA-like_BSH"/>
</dbReference>
<dbReference type="SUPFAM" id="SSF111369">
    <property type="entry name" value="HlyD-like secretion proteins"/>
    <property type="match status" value="1"/>
</dbReference>
<dbReference type="OrthoDB" id="9806939at2"/>
<dbReference type="PANTHER" id="PTHR30469:SF11">
    <property type="entry name" value="BLL4320 PROTEIN"/>
    <property type="match status" value="1"/>
</dbReference>
<feature type="domain" description="CusB-like beta-barrel" evidence="4">
    <location>
        <begin position="223"/>
        <end position="296"/>
    </location>
</feature>
<proteinExistence type="inferred from homology"/>
<gene>
    <name evidence="5" type="ORF">SAMN05421688_1286</name>
</gene>
<accession>A0A1I0WCW8</accession>
<dbReference type="InterPro" id="IPR058792">
    <property type="entry name" value="Beta-barrel_RND_2"/>
</dbReference>
<evidence type="ECO:0000256" key="2">
    <source>
        <dbReference type="SAM" id="MobiDB-lite"/>
    </source>
</evidence>
<dbReference type="Proteomes" id="UP000198796">
    <property type="component" value="Unassembled WGS sequence"/>
</dbReference>
<evidence type="ECO:0000256" key="1">
    <source>
        <dbReference type="ARBA" id="ARBA00009477"/>
    </source>
</evidence>
<dbReference type="Gene3D" id="1.10.287.470">
    <property type="entry name" value="Helix hairpin bin"/>
    <property type="match status" value="1"/>
</dbReference>
<evidence type="ECO:0000313" key="5">
    <source>
        <dbReference type="EMBL" id="SFA86481.1"/>
    </source>
</evidence>
<dbReference type="Pfam" id="PF25917">
    <property type="entry name" value="BSH_RND"/>
    <property type="match status" value="1"/>
</dbReference>
<keyword evidence="6" id="KW-1185">Reference proteome</keyword>
<evidence type="ECO:0000259" key="3">
    <source>
        <dbReference type="Pfam" id="PF25917"/>
    </source>
</evidence>
<dbReference type="Gene3D" id="2.40.420.20">
    <property type="match status" value="1"/>
</dbReference>
<name>A0A1I0WCW8_9RHOB</name>
<comment type="similarity">
    <text evidence="1">Belongs to the membrane fusion protein (MFP) (TC 8.A.1) family.</text>
</comment>
<dbReference type="PANTHER" id="PTHR30469">
    <property type="entry name" value="MULTIDRUG RESISTANCE PROTEIN MDTA"/>
    <property type="match status" value="1"/>
</dbReference>
<evidence type="ECO:0000313" key="6">
    <source>
        <dbReference type="Proteomes" id="UP000198796"/>
    </source>
</evidence>
<dbReference type="InterPro" id="IPR006143">
    <property type="entry name" value="RND_pump_MFP"/>
</dbReference>
<dbReference type="NCBIfam" id="TIGR01730">
    <property type="entry name" value="RND_mfp"/>
    <property type="match status" value="1"/>
</dbReference>
<reference evidence="5 6" key="1">
    <citation type="submission" date="2016-10" db="EMBL/GenBank/DDBJ databases">
        <authorList>
            <person name="de Groot N.N."/>
        </authorList>
    </citation>
    <scope>NUCLEOTIDE SEQUENCE [LARGE SCALE GENOMIC DNA]</scope>
    <source>
        <strain evidence="5 6">DSM 29316</strain>
    </source>
</reference>
<dbReference type="Gene3D" id="2.40.50.100">
    <property type="match status" value="1"/>
</dbReference>
<dbReference type="GO" id="GO:1990281">
    <property type="term" value="C:efflux pump complex"/>
    <property type="evidence" value="ECO:0007669"/>
    <property type="project" value="TreeGrafter"/>
</dbReference>